<reference evidence="3" key="1">
    <citation type="journal article" date="2019" name="Nat. Commun.">
        <title>The genome of broomcorn millet.</title>
        <authorList>
            <person name="Zou C."/>
            <person name="Miki D."/>
            <person name="Li D."/>
            <person name="Tang Q."/>
            <person name="Xiao L."/>
            <person name="Rajput S."/>
            <person name="Deng P."/>
            <person name="Jia W."/>
            <person name="Huang R."/>
            <person name="Zhang M."/>
            <person name="Sun Y."/>
            <person name="Hu J."/>
            <person name="Fu X."/>
            <person name="Schnable P.S."/>
            <person name="Li F."/>
            <person name="Zhang H."/>
            <person name="Feng B."/>
            <person name="Zhu X."/>
            <person name="Liu R."/>
            <person name="Schnable J.C."/>
            <person name="Zhu J.-K."/>
            <person name="Zhang H."/>
        </authorList>
    </citation>
    <scope>NUCLEOTIDE SEQUENCE [LARGE SCALE GENOMIC DNA]</scope>
</reference>
<proteinExistence type="predicted"/>
<evidence type="ECO:0000313" key="2">
    <source>
        <dbReference type="EMBL" id="RLM98130.1"/>
    </source>
</evidence>
<dbReference type="Gene3D" id="2.60.40.2310">
    <property type="match status" value="1"/>
</dbReference>
<dbReference type="AlphaFoldDB" id="A0A3L6R773"/>
<sequence>MEAAAWPALSAWKRIEFRSSLHPMERYIWPGLNASVWHPVRYLGACNDLLGAQTKPLRQRRRTGRGRRPGENWVQLDLKGLRILQQPAAVGRALKDYSQGTQLGGGGSPIYAKDGDDDYALQDVIRDLSLNRSSLPKVMDFNLNYPSIMVPANTKVQRTLTNVGPADNWYATVAITDGSGVEVDISPAPHSVLLAARGEAQVQYIDRVPRQDVCLLLKES</sequence>
<comment type="caution">
    <text evidence="2">The sequence shown here is derived from an EMBL/GenBank/DDBJ whole genome shotgun (WGS) entry which is preliminary data.</text>
</comment>
<evidence type="ECO:0000313" key="3">
    <source>
        <dbReference type="Proteomes" id="UP000275267"/>
    </source>
</evidence>
<dbReference type="InterPro" id="IPR041469">
    <property type="entry name" value="Subtilisin-like_FN3"/>
</dbReference>
<dbReference type="EMBL" id="PQIB02000009">
    <property type="protein sequence ID" value="RLM98130.1"/>
    <property type="molecule type" value="Genomic_DNA"/>
</dbReference>
<dbReference type="Proteomes" id="UP000275267">
    <property type="component" value="Unassembled WGS sequence"/>
</dbReference>
<name>A0A3L6R773_PANMI</name>
<accession>A0A3L6R773</accession>
<keyword evidence="3" id="KW-1185">Reference proteome</keyword>
<dbReference type="Pfam" id="PF17766">
    <property type="entry name" value="fn3_6"/>
    <property type="match status" value="1"/>
</dbReference>
<organism evidence="2 3">
    <name type="scientific">Panicum miliaceum</name>
    <name type="common">Proso millet</name>
    <name type="synonym">Broomcorn millet</name>
    <dbReference type="NCBI Taxonomy" id="4540"/>
    <lineage>
        <taxon>Eukaryota</taxon>
        <taxon>Viridiplantae</taxon>
        <taxon>Streptophyta</taxon>
        <taxon>Embryophyta</taxon>
        <taxon>Tracheophyta</taxon>
        <taxon>Spermatophyta</taxon>
        <taxon>Magnoliopsida</taxon>
        <taxon>Liliopsida</taxon>
        <taxon>Poales</taxon>
        <taxon>Poaceae</taxon>
        <taxon>PACMAD clade</taxon>
        <taxon>Panicoideae</taxon>
        <taxon>Panicodae</taxon>
        <taxon>Paniceae</taxon>
        <taxon>Panicinae</taxon>
        <taxon>Panicum</taxon>
        <taxon>Panicum sect. Panicum</taxon>
    </lineage>
</organism>
<feature type="domain" description="Subtilisin-like protease fibronectin type-III" evidence="1">
    <location>
        <begin position="142"/>
        <end position="188"/>
    </location>
</feature>
<evidence type="ECO:0000259" key="1">
    <source>
        <dbReference type="Pfam" id="PF17766"/>
    </source>
</evidence>
<protein>
    <recommendedName>
        <fullName evidence="1">Subtilisin-like protease fibronectin type-III domain-containing protein</fullName>
    </recommendedName>
</protein>
<gene>
    <name evidence="2" type="ORF">C2845_PM06G11740</name>
</gene>